<dbReference type="GO" id="GO:0004150">
    <property type="term" value="F:dihydroneopterin aldolase activity"/>
    <property type="evidence" value="ECO:0007669"/>
    <property type="project" value="InterPro"/>
</dbReference>
<gene>
    <name evidence="3" type="ORF">B0T17DRAFT_618948</name>
</gene>
<evidence type="ECO:0000259" key="2">
    <source>
        <dbReference type="SMART" id="SM00905"/>
    </source>
</evidence>
<feature type="domain" description="Dihydroneopterin aldolase/epimerase" evidence="2">
    <location>
        <begin position="193"/>
        <end position="309"/>
    </location>
</feature>
<protein>
    <recommendedName>
        <fullName evidence="2">Dihydroneopterin aldolase/epimerase domain-containing protein</fullName>
    </recommendedName>
</protein>
<dbReference type="AlphaFoldDB" id="A0AA39WMW6"/>
<accession>A0AA39WMW6</accession>
<dbReference type="Gene3D" id="3.30.1130.10">
    <property type="match status" value="2"/>
</dbReference>
<dbReference type="InterPro" id="IPR043133">
    <property type="entry name" value="GTP-CH-I_C/QueF"/>
</dbReference>
<comment type="caution">
    <text evidence="3">The sequence shown here is derived from an EMBL/GenBank/DDBJ whole genome shotgun (WGS) entry which is preliminary data.</text>
</comment>
<evidence type="ECO:0000256" key="1">
    <source>
        <dbReference type="ARBA" id="ARBA00022909"/>
    </source>
</evidence>
<evidence type="ECO:0000313" key="3">
    <source>
        <dbReference type="EMBL" id="KAK0618347.1"/>
    </source>
</evidence>
<keyword evidence="4" id="KW-1185">Reference proteome</keyword>
<dbReference type="Pfam" id="PF02152">
    <property type="entry name" value="FolB"/>
    <property type="match status" value="1"/>
</dbReference>
<evidence type="ECO:0000313" key="4">
    <source>
        <dbReference type="Proteomes" id="UP001174934"/>
    </source>
</evidence>
<proteinExistence type="predicted"/>
<reference evidence="3" key="1">
    <citation type="submission" date="2023-06" db="EMBL/GenBank/DDBJ databases">
        <title>Genome-scale phylogeny and comparative genomics of the fungal order Sordariales.</title>
        <authorList>
            <consortium name="Lawrence Berkeley National Laboratory"/>
            <person name="Hensen N."/>
            <person name="Bonometti L."/>
            <person name="Westerberg I."/>
            <person name="Brannstrom I.O."/>
            <person name="Guillou S."/>
            <person name="Cros-Aarteil S."/>
            <person name="Calhoun S."/>
            <person name="Haridas S."/>
            <person name="Kuo A."/>
            <person name="Mondo S."/>
            <person name="Pangilinan J."/>
            <person name="Riley R."/>
            <person name="LaButti K."/>
            <person name="Andreopoulos B."/>
            <person name="Lipzen A."/>
            <person name="Chen C."/>
            <person name="Yanf M."/>
            <person name="Daum C."/>
            <person name="Ng V."/>
            <person name="Clum A."/>
            <person name="Steindorff A."/>
            <person name="Ohm R."/>
            <person name="Martin F."/>
            <person name="Silar P."/>
            <person name="Natvig D."/>
            <person name="Lalanne C."/>
            <person name="Gautier V."/>
            <person name="Ament-velasquez S.L."/>
            <person name="Kruys A."/>
            <person name="Hutchinson M.I."/>
            <person name="Powell A.J."/>
            <person name="Barry K."/>
            <person name="Miller A.N."/>
            <person name="Grigoriev I.V."/>
            <person name="Debuchy R."/>
            <person name="Gladieux P."/>
            <person name="Thoren M.H."/>
            <person name="Johannesson H."/>
        </authorList>
    </citation>
    <scope>NUCLEOTIDE SEQUENCE</scope>
    <source>
        <strain evidence="3">SMH3391-2</strain>
    </source>
</reference>
<organism evidence="3 4">
    <name type="scientific">Bombardia bombarda</name>
    <dbReference type="NCBI Taxonomy" id="252184"/>
    <lineage>
        <taxon>Eukaryota</taxon>
        <taxon>Fungi</taxon>
        <taxon>Dikarya</taxon>
        <taxon>Ascomycota</taxon>
        <taxon>Pezizomycotina</taxon>
        <taxon>Sordariomycetes</taxon>
        <taxon>Sordariomycetidae</taxon>
        <taxon>Sordariales</taxon>
        <taxon>Lasiosphaeriaceae</taxon>
        <taxon>Bombardia</taxon>
    </lineage>
</organism>
<dbReference type="Proteomes" id="UP001174934">
    <property type="component" value="Unassembled WGS sequence"/>
</dbReference>
<dbReference type="GO" id="GO:0046656">
    <property type="term" value="P:folic acid biosynthetic process"/>
    <property type="evidence" value="ECO:0007669"/>
    <property type="project" value="UniProtKB-KW"/>
</dbReference>
<dbReference type="SMART" id="SM00905">
    <property type="entry name" value="FolB"/>
    <property type="match status" value="1"/>
</dbReference>
<dbReference type="EMBL" id="JAULSR010000005">
    <property type="protein sequence ID" value="KAK0618347.1"/>
    <property type="molecule type" value="Genomic_DNA"/>
</dbReference>
<sequence length="327" mass="34369">MEPTPPPKHGRARIGTSWEVKAAAGEPFAVVRVRNLQSVVQAAKDAWGRTGKSQPLLVSAELSFSTPFDTAAADDRLGADTVHYGNLSKTILTSLGAATPSPSSSSHLTLRDVLETIWSDLTGLSVDGSSTGAKKKPFLSLARVRFLSVTVTLPKASLLGEAVSLTASSVFGLGDGEDGGAAAPRAQIYSIALDLINLRVPTLIGVNPNERLSKQFVVTSVTIDQFGQSVDFYTDIESVVAKALDESSFETLEALGAHLADSIFSNYGHHGILLAGQKPSDAPQWQLHIRMEKPTAVPLADCPVVEIRAGSAFPRAGRTATAAAVDA</sequence>
<dbReference type="InterPro" id="IPR006157">
    <property type="entry name" value="FolB_dom"/>
</dbReference>
<name>A0AA39WMW6_9PEZI</name>
<keyword evidence="1" id="KW-0289">Folate biosynthesis</keyword>
<dbReference type="SUPFAM" id="SSF55620">
    <property type="entry name" value="Tetrahydrobiopterin biosynthesis enzymes-like"/>
    <property type="match status" value="1"/>
</dbReference>